<keyword evidence="15" id="KW-1185">Reference proteome</keyword>
<accession>A0A2R4MHL6</accession>
<keyword evidence="5" id="KW-0597">Phosphoprotein</keyword>
<evidence type="ECO:0000256" key="9">
    <source>
        <dbReference type="ARBA" id="ARBA00022840"/>
    </source>
</evidence>
<protein>
    <recommendedName>
        <fullName evidence="3">histidine kinase</fullName>
        <ecNumber evidence="3">2.7.13.3</ecNumber>
    </recommendedName>
</protein>
<evidence type="ECO:0000256" key="3">
    <source>
        <dbReference type="ARBA" id="ARBA00012438"/>
    </source>
</evidence>
<keyword evidence="10" id="KW-0902">Two-component regulatory system</keyword>
<reference evidence="14 15" key="1">
    <citation type="submission" date="2017-05" db="EMBL/GenBank/DDBJ databases">
        <title>Genome Analysis of Maritalea myrionectae HL2708#5.</title>
        <authorList>
            <consortium name="Cotde Inc.-PKNU"/>
            <person name="Jang D."/>
            <person name="Oh H.-M."/>
        </authorList>
    </citation>
    <scope>NUCLEOTIDE SEQUENCE [LARGE SCALE GENOMIC DNA]</scope>
    <source>
        <strain evidence="14 15">HL2708#5</strain>
    </source>
</reference>
<dbReference type="InterPro" id="IPR050351">
    <property type="entry name" value="BphY/WalK/GraS-like"/>
</dbReference>
<keyword evidence="11 12" id="KW-0472">Membrane</keyword>
<evidence type="ECO:0000256" key="4">
    <source>
        <dbReference type="ARBA" id="ARBA00022475"/>
    </source>
</evidence>
<dbReference type="STRING" id="1122213.GCA_000423365_00715"/>
<evidence type="ECO:0000313" key="14">
    <source>
        <dbReference type="EMBL" id="AVX05531.1"/>
    </source>
</evidence>
<comment type="subcellular location">
    <subcellularLocation>
        <location evidence="2">Cell membrane</location>
    </subcellularLocation>
</comment>
<dbReference type="EMBL" id="CP021330">
    <property type="protein sequence ID" value="AVX05531.1"/>
    <property type="molecule type" value="Genomic_DNA"/>
</dbReference>
<dbReference type="CDD" id="cd00082">
    <property type="entry name" value="HisKA"/>
    <property type="match status" value="1"/>
</dbReference>
<keyword evidence="12" id="KW-0812">Transmembrane</keyword>
<name>A0A2R4MHL6_9HYPH</name>
<dbReference type="SMART" id="SM00387">
    <property type="entry name" value="HATPase_c"/>
    <property type="match status" value="1"/>
</dbReference>
<dbReference type="InterPro" id="IPR003594">
    <property type="entry name" value="HATPase_dom"/>
</dbReference>
<dbReference type="GO" id="GO:0016036">
    <property type="term" value="P:cellular response to phosphate starvation"/>
    <property type="evidence" value="ECO:0007669"/>
    <property type="project" value="TreeGrafter"/>
</dbReference>
<dbReference type="InterPro" id="IPR036097">
    <property type="entry name" value="HisK_dim/P_sf"/>
</dbReference>
<evidence type="ECO:0000256" key="8">
    <source>
        <dbReference type="ARBA" id="ARBA00022777"/>
    </source>
</evidence>
<feature type="domain" description="Histidine kinase" evidence="13">
    <location>
        <begin position="211"/>
        <end position="431"/>
    </location>
</feature>
<dbReference type="PROSITE" id="PS50109">
    <property type="entry name" value="HIS_KIN"/>
    <property type="match status" value="1"/>
</dbReference>
<evidence type="ECO:0000256" key="5">
    <source>
        <dbReference type="ARBA" id="ARBA00022553"/>
    </source>
</evidence>
<evidence type="ECO:0000313" key="15">
    <source>
        <dbReference type="Proteomes" id="UP000258927"/>
    </source>
</evidence>
<dbReference type="CDD" id="cd00075">
    <property type="entry name" value="HATPase"/>
    <property type="match status" value="1"/>
</dbReference>
<comment type="catalytic activity">
    <reaction evidence="1">
        <text>ATP + protein L-histidine = ADP + protein N-phospho-L-histidine.</text>
        <dbReference type="EC" id="2.7.13.3"/>
    </reaction>
</comment>
<dbReference type="Gene3D" id="3.30.565.10">
    <property type="entry name" value="Histidine kinase-like ATPase, C-terminal domain"/>
    <property type="match status" value="1"/>
</dbReference>
<dbReference type="GO" id="GO:0005886">
    <property type="term" value="C:plasma membrane"/>
    <property type="evidence" value="ECO:0007669"/>
    <property type="project" value="UniProtKB-SubCell"/>
</dbReference>
<dbReference type="GO" id="GO:0000155">
    <property type="term" value="F:phosphorelay sensor kinase activity"/>
    <property type="evidence" value="ECO:0007669"/>
    <property type="project" value="InterPro"/>
</dbReference>
<dbReference type="InterPro" id="IPR004358">
    <property type="entry name" value="Sig_transdc_His_kin-like_C"/>
</dbReference>
<dbReference type="PANTHER" id="PTHR45453:SF1">
    <property type="entry name" value="PHOSPHATE REGULON SENSOR PROTEIN PHOR"/>
    <property type="match status" value="1"/>
</dbReference>
<dbReference type="InterPro" id="IPR036890">
    <property type="entry name" value="HATPase_C_sf"/>
</dbReference>
<dbReference type="Pfam" id="PF02518">
    <property type="entry name" value="HATPase_c"/>
    <property type="match status" value="1"/>
</dbReference>
<keyword evidence="4" id="KW-1003">Cell membrane</keyword>
<dbReference type="Pfam" id="PF00512">
    <property type="entry name" value="HisKA"/>
    <property type="match status" value="1"/>
</dbReference>
<sequence>MSGMDSSAPNRSLTIRWRDRFYAARWVLLACSLVFLALYLGERLTFVQAILSFGVIFLAAIAVPRRAHLVPSVGNYDHAPSLWPDTSTKRFAEALPDPCLIVDHRVILRYRNKAAAGEFPSTSIGDPLSFSLRNPLLLNTIEKAIAENDRAVGEFRETVPAASWYKVSAVPLEVQKPGIAPTPRANLFVVTIDNQTEQRSLDQMRADFVANASHELRTPLTSLMGFLDTLMGPAANDAKARDHFLGIMRGQAERMSRLIDDLLSLSRIELRQHQRPTTKVDLGKLIKESIEMLQPQITENKAELSFANQLEGTEVTGDRNELTQVVTNLLENAIKYGHEGGQVEVRLEKEPDHHNHDVRITVKDNGPGIPAEHVPRLTERFYRVDAESSRRKKGTGLGLAIVKHIVSRHRGELRISSVVGEGTEISVFLPL</sequence>
<evidence type="ECO:0000256" key="12">
    <source>
        <dbReference type="SAM" id="Phobius"/>
    </source>
</evidence>
<dbReference type="InterPro" id="IPR005467">
    <property type="entry name" value="His_kinase_dom"/>
</dbReference>
<keyword evidence="6" id="KW-0808">Transferase</keyword>
<dbReference type="SMART" id="SM00388">
    <property type="entry name" value="HisKA"/>
    <property type="match status" value="1"/>
</dbReference>
<evidence type="ECO:0000256" key="6">
    <source>
        <dbReference type="ARBA" id="ARBA00022679"/>
    </source>
</evidence>
<proteinExistence type="predicted"/>
<evidence type="ECO:0000256" key="1">
    <source>
        <dbReference type="ARBA" id="ARBA00000085"/>
    </source>
</evidence>
<keyword evidence="8 14" id="KW-0418">Kinase</keyword>
<dbReference type="GO" id="GO:0004721">
    <property type="term" value="F:phosphoprotein phosphatase activity"/>
    <property type="evidence" value="ECO:0007669"/>
    <property type="project" value="TreeGrafter"/>
</dbReference>
<dbReference type="FunFam" id="3.30.565.10:FF:000006">
    <property type="entry name" value="Sensor histidine kinase WalK"/>
    <property type="match status" value="1"/>
</dbReference>
<feature type="transmembrane region" description="Helical" evidence="12">
    <location>
        <begin position="46"/>
        <end position="63"/>
    </location>
</feature>
<evidence type="ECO:0000259" key="13">
    <source>
        <dbReference type="PROSITE" id="PS50109"/>
    </source>
</evidence>
<feature type="transmembrane region" description="Helical" evidence="12">
    <location>
        <begin position="21"/>
        <end position="40"/>
    </location>
</feature>
<dbReference type="EC" id="2.7.13.3" evidence="3"/>
<dbReference type="PANTHER" id="PTHR45453">
    <property type="entry name" value="PHOSPHATE REGULON SENSOR PROTEIN PHOR"/>
    <property type="match status" value="1"/>
</dbReference>
<dbReference type="GO" id="GO:0005524">
    <property type="term" value="F:ATP binding"/>
    <property type="evidence" value="ECO:0007669"/>
    <property type="project" value="UniProtKB-KW"/>
</dbReference>
<evidence type="ECO:0000256" key="7">
    <source>
        <dbReference type="ARBA" id="ARBA00022741"/>
    </source>
</evidence>
<dbReference type="RefSeq" id="WP_117396397.1">
    <property type="nucleotide sequence ID" value="NZ_CP021330.1"/>
</dbReference>
<dbReference type="SUPFAM" id="SSF47384">
    <property type="entry name" value="Homodimeric domain of signal transducing histidine kinase"/>
    <property type="match status" value="1"/>
</dbReference>
<dbReference type="SUPFAM" id="SSF55874">
    <property type="entry name" value="ATPase domain of HSP90 chaperone/DNA topoisomerase II/histidine kinase"/>
    <property type="match status" value="1"/>
</dbReference>
<evidence type="ECO:0000256" key="10">
    <source>
        <dbReference type="ARBA" id="ARBA00023012"/>
    </source>
</evidence>
<dbReference type="PRINTS" id="PR00344">
    <property type="entry name" value="BCTRLSENSOR"/>
</dbReference>
<dbReference type="FunFam" id="1.10.287.130:FF:000008">
    <property type="entry name" value="Two-component sensor histidine kinase"/>
    <property type="match status" value="1"/>
</dbReference>
<evidence type="ECO:0000256" key="2">
    <source>
        <dbReference type="ARBA" id="ARBA00004236"/>
    </source>
</evidence>
<dbReference type="InterPro" id="IPR003661">
    <property type="entry name" value="HisK_dim/P_dom"/>
</dbReference>
<dbReference type="KEGG" id="mmyr:MXMO3_03024"/>
<dbReference type="Gene3D" id="1.10.287.130">
    <property type="match status" value="1"/>
</dbReference>
<keyword evidence="9" id="KW-0067">ATP-binding</keyword>
<keyword evidence="7" id="KW-0547">Nucleotide-binding</keyword>
<keyword evidence="12" id="KW-1133">Transmembrane helix</keyword>
<organism evidence="14 15">
    <name type="scientific">Maritalea myrionectae</name>
    <dbReference type="NCBI Taxonomy" id="454601"/>
    <lineage>
        <taxon>Bacteria</taxon>
        <taxon>Pseudomonadati</taxon>
        <taxon>Pseudomonadota</taxon>
        <taxon>Alphaproteobacteria</taxon>
        <taxon>Hyphomicrobiales</taxon>
        <taxon>Devosiaceae</taxon>
        <taxon>Maritalea</taxon>
    </lineage>
</organism>
<dbReference type="AlphaFoldDB" id="A0A2R4MHL6"/>
<evidence type="ECO:0000256" key="11">
    <source>
        <dbReference type="ARBA" id="ARBA00023136"/>
    </source>
</evidence>
<gene>
    <name evidence="14" type="ORF">MXMO3_03024</name>
</gene>
<dbReference type="Proteomes" id="UP000258927">
    <property type="component" value="Chromosome"/>
</dbReference>